<dbReference type="InterPro" id="IPR055201">
    <property type="entry name" value="IHF-like_H2TH"/>
</dbReference>
<gene>
    <name evidence="2" type="ORF">HNR23_001998</name>
</gene>
<dbReference type="EMBL" id="JACHDS010000001">
    <property type="protein sequence ID" value="MBB6171938.1"/>
    <property type="molecule type" value="Genomic_DNA"/>
</dbReference>
<evidence type="ECO:0000313" key="3">
    <source>
        <dbReference type="Proteomes" id="UP000546642"/>
    </source>
</evidence>
<dbReference type="SUPFAM" id="SSF46946">
    <property type="entry name" value="S13-like H2TH domain"/>
    <property type="match status" value="1"/>
</dbReference>
<dbReference type="GO" id="GO:0003676">
    <property type="term" value="F:nucleic acid binding"/>
    <property type="evidence" value="ECO:0007669"/>
    <property type="project" value="InterPro"/>
</dbReference>
<dbReference type="Pfam" id="PF22525">
    <property type="entry name" value="H2TH_5"/>
    <property type="match status" value="1"/>
</dbReference>
<dbReference type="InterPro" id="IPR010979">
    <property type="entry name" value="Ribosomal_uS13-like_H2TH"/>
</dbReference>
<organism evidence="2 3">
    <name type="scientific">Nocardiopsis mwathae</name>
    <dbReference type="NCBI Taxonomy" id="1472723"/>
    <lineage>
        <taxon>Bacteria</taxon>
        <taxon>Bacillati</taxon>
        <taxon>Actinomycetota</taxon>
        <taxon>Actinomycetes</taxon>
        <taxon>Streptosporangiales</taxon>
        <taxon>Nocardiopsidaceae</taxon>
        <taxon>Nocardiopsis</taxon>
    </lineage>
</organism>
<comment type="caution">
    <text evidence="2">The sequence shown here is derived from an EMBL/GenBank/DDBJ whole genome shotgun (WGS) entry which is preliminary data.</text>
</comment>
<name>A0A7W9YGX2_9ACTN</name>
<dbReference type="AlphaFoldDB" id="A0A7W9YGX2"/>
<dbReference type="Proteomes" id="UP000546642">
    <property type="component" value="Unassembled WGS sequence"/>
</dbReference>
<dbReference type="NCBIfam" id="NF041260">
    <property type="entry name" value="actino_IHF"/>
    <property type="match status" value="1"/>
</dbReference>
<dbReference type="InterPro" id="IPR047806">
    <property type="entry name" value="IHF_actinobact"/>
</dbReference>
<feature type="domain" description="Integration host factor-like helix-two turn-helix" evidence="1">
    <location>
        <begin position="33"/>
        <end position="101"/>
    </location>
</feature>
<dbReference type="Gene3D" id="1.10.8.50">
    <property type="match status" value="1"/>
</dbReference>
<dbReference type="RefSeq" id="WP_184075250.1">
    <property type="nucleotide sequence ID" value="NZ_JACHDS010000001.1"/>
</dbReference>
<protein>
    <recommendedName>
        <fullName evidence="1">Integration host factor-like helix-two turn-helix domain-containing protein</fullName>
    </recommendedName>
</protein>
<keyword evidence="3" id="KW-1185">Reference proteome</keyword>
<evidence type="ECO:0000313" key="2">
    <source>
        <dbReference type="EMBL" id="MBB6171938.1"/>
    </source>
</evidence>
<accession>A0A7W9YGX2</accession>
<reference evidence="2 3" key="1">
    <citation type="submission" date="2020-08" db="EMBL/GenBank/DDBJ databases">
        <title>Sequencing the genomes of 1000 actinobacteria strains.</title>
        <authorList>
            <person name="Klenk H.-P."/>
        </authorList>
    </citation>
    <scope>NUCLEOTIDE SEQUENCE [LARGE SCALE GENOMIC DNA]</scope>
    <source>
        <strain evidence="2 3">DSM 46659</strain>
    </source>
</reference>
<evidence type="ECO:0000259" key="1">
    <source>
        <dbReference type="Pfam" id="PF22525"/>
    </source>
</evidence>
<sequence>MPLLSMTPVQRMAAQENAATARRSRTALLDSVRSGRSRLSNVFARAERDPVVARTKVSLVLHAVPGIGTARVVALMAEVGIGADRRIGELGDRQRRELVARVG</sequence>
<proteinExistence type="predicted"/>